<dbReference type="RefSeq" id="WP_125962802.1">
    <property type="nucleotide sequence ID" value="NZ_QXGM01000001.1"/>
</dbReference>
<keyword evidence="1" id="KW-0812">Transmembrane</keyword>
<dbReference type="Proteomes" id="UP000287609">
    <property type="component" value="Unassembled WGS sequence"/>
</dbReference>
<keyword evidence="1" id="KW-0472">Membrane</keyword>
<proteinExistence type="predicted"/>
<evidence type="ECO:0000313" key="3">
    <source>
        <dbReference type="Proteomes" id="UP000287609"/>
    </source>
</evidence>
<keyword evidence="1" id="KW-1133">Transmembrane helix</keyword>
<name>A0A430FRU0_9BIFI</name>
<keyword evidence="3" id="KW-1185">Reference proteome</keyword>
<evidence type="ECO:0000313" key="2">
    <source>
        <dbReference type="EMBL" id="RSX55580.1"/>
    </source>
</evidence>
<dbReference type="AlphaFoldDB" id="A0A430FRU0"/>
<dbReference type="EMBL" id="QXGM01000001">
    <property type="protein sequence ID" value="RSX55580.1"/>
    <property type="molecule type" value="Genomic_DNA"/>
</dbReference>
<reference evidence="2 3" key="1">
    <citation type="submission" date="2018-09" db="EMBL/GenBank/DDBJ databases">
        <title>Characterization of the phylogenetic diversity of five novel species belonging to the genus Bifidobacterium.</title>
        <authorList>
            <person name="Lugli G.A."/>
            <person name="Duranti S."/>
            <person name="Milani C."/>
        </authorList>
    </citation>
    <scope>NUCLEOTIDE SEQUENCE [LARGE SCALE GENOMIC DNA]</scope>
    <source>
        <strain evidence="2 3">2036B</strain>
    </source>
</reference>
<organism evidence="2 3">
    <name type="scientific">Bifidobacterium dolichotidis</name>
    <dbReference type="NCBI Taxonomy" id="2306976"/>
    <lineage>
        <taxon>Bacteria</taxon>
        <taxon>Bacillati</taxon>
        <taxon>Actinomycetota</taxon>
        <taxon>Actinomycetes</taxon>
        <taxon>Bifidobacteriales</taxon>
        <taxon>Bifidobacteriaceae</taxon>
        <taxon>Bifidobacterium</taxon>
    </lineage>
</organism>
<comment type="caution">
    <text evidence="2">The sequence shown here is derived from an EMBL/GenBank/DDBJ whole genome shotgun (WGS) entry which is preliminary data.</text>
</comment>
<sequence>MITRKQWIKIIVACALLMVAQIVGVVLAAGVNELLTFQVITGIVFTTACIGTAAAAMVVSNNSPFVTSSRRKRRIRK</sequence>
<protein>
    <submittedName>
        <fullName evidence="2">Uncharacterized protein</fullName>
    </submittedName>
</protein>
<evidence type="ECO:0000256" key="1">
    <source>
        <dbReference type="SAM" id="Phobius"/>
    </source>
</evidence>
<accession>A0A430FRU0</accession>
<gene>
    <name evidence="2" type="ORF">D2E26_0143</name>
</gene>
<feature type="transmembrane region" description="Helical" evidence="1">
    <location>
        <begin position="38"/>
        <end position="67"/>
    </location>
</feature>